<dbReference type="GO" id="GO:0015074">
    <property type="term" value="P:DNA integration"/>
    <property type="evidence" value="ECO:0007669"/>
    <property type="project" value="InterPro"/>
</dbReference>
<accession>T2GAP1</accession>
<dbReference type="SUPFAM" id="SSF56349">
    <property type="entry name" value="DNA breaking-rejoining enzymes"/>
    <property type="match status" value="1"/>
</dbReference>
<keyword evidence="1" id="KW-0233">DNA recombination</keyword>
<reference evidence="3 4" key="1">
    <citation type="journal article" date="2013" name="J. Bacteriol.">
        <title>Roles of HynAB and Ech, the only two hydrogenases found in the model sulfate reducer Desulfovibrio gigas.</title>
        <authorList>
            <person name="Morais-Silva F.O."/>
            <person name="Santos C.I."/>
            <person name="Rodrigues R."/>
            <person name="Pereira I.A."/>
            <person name="Rodrigues-Pousada C."/>
        </authorList>
    </citation>
    <scope>NUCLEOTIDE SEQUENCE [LARGE SCALE GENOMIC DNA]</scope>
    <source>
        <strain evidence="4">ATCC 19364 / DSM 1382 / NCIMB 9332 / VKM B-1759</strain>
    </source>
</reference>
<dbReference type="RefSeq" id="WP_021759737.1">
    <property type="nucleotide sequence ID" value="NC_022444.1"/>
</dbReference>
<dbReference type="Pfam" id="PF00589">
    <property type="entry name" value="Phage_integrase"/>
    <property type="match status" value="1"/>
</dbReference>
<dbReference type="AlphaFoldDB" id="T2GAP1"/>
<dbReference type="Proteomes" id="UP000016587">
    <property type="component" value="Chromosome"/>
</dbReference>
<dbReference type="GO" id="GO:0006310">
    <property type="term" value="P:DNA recombination"/>
    <property type="evidence" value="ECO:0007669"/>
    <property type="project" value="UniProtKB-KW"/>
</dbReference>
<dbReference type="InterPro" id="IPR002104">
    <property type="entry name" value="Integrase_catalytic"/>
</dbReference>
<keyword evidence="4" id="KW-1185">Reference proteome</keyword>
<feature type="domain" description="Tyr recombinase" evidence="2">
    <location>
        <begin position="8"/>
        <end position="54"/>
    </location>
</feature>
<reference evidence="4" key="2">
    <citation type="submission" date="2013-07" db="EMBL/GenBank/DDBJ databases">
        <authorList>
            <person name="Morais-Silva F.O."/>
            <person name="Rezende A.M."/>
            <person name="Pimentel C."/>
            <person name="Resende D.M."/>
            <person name="Santos C.I."/>
            <person name="Clemente C."/>
            <person name="de Oliveira L.M."/>
            <person name="da Silva S.M."/>
            <person name="Costa D.A."/>
            <person name="Varela-Raposo A."/>
            <person name="Horacio E.C.A."/>
            <person name="Matos M."/>
            <person name="Flores O."/>
            <person name="Ruiz J.C."/>
            <person name="Rodrigues-Pousada C."/>
        </authorList>
    </citation>
    <scope>NUCLEOTIDE SEQUENCE [LARGE SCALE GENOMIC DNA]</scope>
    <source>
        <strain evidence="4">ATCC 19364 / DSM 1382 / NCIMB 9332 / VKM B-1759</strain>
    </source>
</reference>
<dbReference type="Gene3D" id="1.10.443.10">
    <property type="entry name" value="Intergrase catalytic core"/>
    <property type="match status" value="1"/>
</dbReference>
<name>T2GAP1_MEGG1</name>
<dbReference type="KEGG" id="dgg:DGI_1114"/>
<evidence type="ECO:0000313" key="4">
    <source>
        <dbReference type="Proteomes" id="UP000016587"/>
    </source>
</evidence>
<dbReference type="GO" id="GO:0003677">
    <property type="term" value="F:DNA binding"/>
    <property type="evidence" value="ECO:0007669"/>
    <property type="project" value="InterPro"/>
</dbReference>
<dbReference type="HOGENOM" id="CLU_2478255_0_0_7"/>
<proteinExistence type="predicted"/>
<dbReference type="PATRIC" id="fig|1121448.10.peg.1114"/>
<protein>
    <submittedName>
        <fullName evidence="3">Putative integrase family protein</fullName>
    </submittedName>
</protein>
<dbReference type="eggNOG" id="COG0582">
    <property type="taxonomic scope" value="Bacteria"/>
</dbReference>
<sequence length="87" mass="9535">MDGCLQEGGRKEFGFHAIRLLTASIMYREGQPVAVIQAVLRHKSPQTTTRYLQSLGLKQTHEAMEAVVGQRGPGKVGTVREMAEGQP</sequence>
<gene>
    <name evidence="3" type="ORF">DGI_1114</name>
</gene>
<dbReference type="STRING" id="1121448.DGI_1114"/>
<dbReference type="InterPro" id="IPR013762">
    <property type="entry name" value="Integrase-like_cat_sf"/>
</dbReference>
<evidence type="ECO:0000256" key="1">
    <source>
        <dbReference type="ARBA" id="ARBA00023172"/>
    </source>
</evidence>
<organism evidence="3 4">
    <name type="scientific">Megalodesulfovibrio gigas (strain ATCC 19364 / DSM 1382 / NCIMB 9332 / VKM B-1759)</name>
    <name type="common">Desulfovibrio gigas</name>
    <dbReference type="NCBI Taxonomy" id="1121448"/>
    <lineage>
        <taxon>Bacteria</taxon>
        <taxon>Pseudomonadati</taxon>
        <taxon>Thermodesulfobacteriota</taxon>
        <taxon>Desulfovibrionia</taxon>
        <taxon>Desulfovibrionales</taxon>
        <taxon>Desulfovibrionaceae</taxon>
        <taxon>Megalodesulfovibrio</taxon>
    </lineage>
</organism>
<dbReference type="EMBL" id="CP006585">
    <property type="protein sequence ID" value="AGW12982.1"/>
    <property type="molecule type" value="Genomic_DNA"/>
</dbReference>
<evidence type="ECO:0000313" key="3">
    <source>
        <dbReference type="EMBL" id="AGW12982.1"/>
    </source>
</evidence>
<dbReference type="InterPro" id="IPR011010">
    <property type="entry name" value="DNA_brk_join_enz"/>
</dbReference>
<evidence type="ECO:0000259" key="2">
    <source>
        <dbReference type="Pfam" id="PF00589"/>
    </source>
</evidence>